<reference evidence="5" key="1">
    <citation type="journal article" date="2023" name="Mol. Phylogenet. Evol.">
        <title>Genome-scale phylogeny and comparative genomics of the fungal order Sordariales.</title>
        <authorList>
            <person name="Hensen N."/>
            <person name="Bonometti L."/>
            <person name="Westerberg I."/>
            <person name="Brannstrom I.O."/>
            <person name="Guillou S."/>
            <person name="Cros-Aarteil S."/>
            <person name="Calhoun S."/>
            <person name="Haridas S."/>
            <person name="Kuo A."/>
            <person name="Mondo S."/>
            <person name="Pangilinan J."/>
            <person name="Riley R."/>
            <person name="LaButti K."/>
            <person name="Andreopoulos B."/>
            <person name="Lipzen A."/>
            <person name="Chen C."/>
            <person name="Yan M."/>
            <person name="Daum C."/>
            <person name="Ng V."/>
            <person name="Clum A."/>
            <person name="Steindorff A."/>
            <person name="Ohm R.A."/>
            <person name="Martin F."/>
            <person name="Silar P."/>
            <person name="Natvig D.O."/>
            <person name="Lalanne C."/>
            <person name="Gautier V."/>
            <person name="Ament-Velasquez S.L."/>
            <person name="Kruys A."/>
            <person name="Hutchinson M.I."/>
            <person name="Powell A.J."/>
            <person name="Barry K."/>
            <person name="Miller A.N."/>
            <person name="Grigoriev I.V."/>
            <person name="Debuchy R."/>
            <person name="Gladieux P."/>
            <person name="Hiltunen Thoren M."/>
            <person name="Johannesson H."/>
        </authorList>
    </citation>
    <scope>NUCLEOTIDE SEQUENCE</scope>
    <source>
        <strain evidence="5">CBS 232.78</strain>
    </source>
</reference>
<name>A0AAE0K9Y7_9PEZI</name>
<protein>
    <submittedName>
        <fullName evidence="5">Short-chain dehydrogenase/reductase family protein</fullName>
    </submittedName>
</protein>
<comment type="caution">
    <text evidence="5">The sequence shown here is derived from an EMBL/GenBank/DDBJ whole genome shotgun (WGS) entry which is preliminary data.</text>
</comment>
<evidence type="ECO:0000256" key="1">
    <source>
        <dbReference type="ARBA" id="ARBA00006484"/>
    </source>
</evidence>
<dbReference type="SUPFAM" id="SSF51735">
    <property type="entry name" value="NAD(P)-binding Rossmann-fold domains"/>
    <property type="match status" value="1"/>
</dbReference>
<sequence length="356" mass="38473">MAPKTSPPTHLSSLEMKPPTDGPQMMFMKSQFLARPQWAPKSTDLSGQTAIVTGGGSGLGFYACEQLLSLKLSHLILAVRSIARGNDAAAELRREYPAAKVELWELEMSSYASIQAFADKVNSDVLPRLDMAILNAALMKTEMGLNTTTGHEDTIQVNFLSTMLLAILLLPALKTKSPPGAPGRLTIVGSGTAHMAKFAGRNVAPLLASFDDMSTPASVGDMAERYAVSKFLGHLFLPRLASYVNPDDVVINIADPGLCKGSSLHRDFKGFIGVAVSLYKTITARSVDVGASTYVDAAVVKGKESHGCFVMDWKVSPFAKMVYDPETGPIIDRLWDETMAEFEFAHAREVLEGMKK</sequence>
<evidence type="ECO:0000256" key="2">
    <source>
        <dbReference type="ARBA" id="ARBA00022857"/>
    </source>
</evidence>
<dbReference type="InterPro" id="IPR002347">
    <property type="entry name" value="SDR_fam"/>
</dbReference>
<keyword evidence="6" id="KW-1185">Reference proteome</keyword>
<dbReference type="GO" id="GO:0016491">
    <property type="term" value="F:oxidoreductase activity"/>
    <property type="evidence" value="ECO:0007669"/>
    <property type="project" value="UniProtKB-KW"/>
</dbReference>
<comment type="similarity">
    <text evidence="1">Belongs to the short-chain dehydrogenases/reductases (SDR) family.</text>
</comment>
<proteinExistence type="inferred from homology"/>
<dbReference type="PRINTS" id="PR00081">
    <property type="entry name" value="GDHRDH"/>
</dbReference>
<dbReference type="PANTHER" id="PTHR24320">
    <property type="entry name" value="RETINOL DEHYDROGENASE"/>
    <property type="match status" value="1"/>
</dbReference>
<reference evidence="5" key="2">
    <citation type="submission" date="2023-06" db="EMBL/GenBank/DDBJ databases">
        <authorList>
            <consortium name="Lawrence Berkeley National Laboratory"/>
            <person name="Haridas S."/>
            <person name="Hensen N."/>
            <person name="Bonometti L."/>
            <person name="Westerberg I."/>
            <person name="Brannstrom I.O."/>
            <person name="Guillou S."/>
            <person name="Cros-Aarteil S."/>
            <person name="Calhoun S."/>
            <person name="Kuo A."/>
            <person name="Mondo S."/>
            <person name="Pangilinan J."/>
            <person name="Riley R."/>
            <person name="LaButti K."/>
            <person name="Andreopoulos B."/>
            <person name="Lipzen A."/>
            <person name="Chen C."/>
            <person name="Yanf M."/>
            <person name="Daum C."/>
            <person name="Ng V."/>
            <person name="Clum A."/>
            <person name="Steindorff A."/>
            <person name="Ohm R."/>
            <person name="Martin F."/>
            <person name="Silar P."/>
            <person name="Natvig D."/>
            <person name="Lalanne C."/>
            <person name="Gautier V."/>
            <person name="Ament-velasquez S.L."/>
            <person name="Kruys A."/>
            <person name="Hutchinson M.I."/>
            <person name="Powell A.J."/>
            <person name="Barry K."/>
            <person name="Miller A.N."/>
            <person name="Grigoriev I.V."/>
            <person name="Debuchy R."/>
            <person name="Gladieux P."/>
            <person name="Thoren M.H."/>
            <person name="Johannesson H."/>
        </authorList>
    </citation>
    <scope>NUCLEOTIDE SEQUENCE</scope>
    <source>
        <strain evidence="5">CBS 232.78</strain>
    </source>
</reference>
<dbReference type="Proteomes" id="UP001285441">
    <property type="component" value="Unassembled WGS sequence"/>
</dbReference>
<organism evidence="5 6">
    <name type="scientific">Podospora didyma</name>
    <dbReference type="NCBI Taxonomy" id="330526"/>
    <lineage>
        <taxon>Eukaryota</taxon>
        <taxon>Fungi</taxon>
        <taxon>Dikarya</taxon>
        <taxon>Ascomycota</taxon>
        <taxon>Pezizomycotina</taxon>
        <taxon>Sordariomycetes</taxon>
        <taxon>Sordariomycetidae</taxon>
        <taxon>Sordariales</taxon>
        <taxon>Podosporaceae</taxon>
        <taxon>Podospora</taxon>
    </lineage>
</organism>
<dbReference type="AlphaFoldDB" id="A0AAE0K9Y7"/>
<keyword evidence="2" id="KW-0521">NADP</keyword>
<dbReference type="EMBL" id="JAULSW010000008">
    <property type="protein sequence ID" value="KAK3372242.1"/>
    <property type="molecule type" value="Genomic_DNA"/>
</dbReference>
<keyword evidence="3" id="KW-0560">Oxidoreductase</keyword>
<feature type="region of interest" description="Disordered" evidence="4">
    <location>
        <begin position="1"/>
        <end position="22"/>
    </location>
</feature>
<dbReference type="Pfam" id="PF00106">
    <property type="entry name" value="adh_short"/>
    <property type="match status" value="1"/>
</dbReference>
<evidence type="ECO:0000313" key="6">
    <source>
        <dbReference type="Proteomes" id="UP001285441"/>
    </source>
</evidence>
<dbReference type="PANTHER" id="PTHR24320:SF252">
    <property type="entry name" value="DEHYDROGENASE_REDUCTASE FAMILY PROTEIN, PUTATIVE (AFU_ORTHOLOGUE AFUA_3G08550)-RELATED"/>
    <property type="match status" value="1"/>
</dbReference>
<dbReference type="InterPro" id="IPR036291">
    <property type="entry name" value="NAD(P)-bd_dom_sf"/>
</dbReference>
<evidence type="ECO:0000256" key="4">
    <source>
        <dbReference type="SAM" id="MobiDB-lite"/>
    </source>
</evidence>
<evidence type="ECO:0000256" key="3">
    <source>
        <dbReference type="ARBA" id="ARBA00023002"/>
    </source>
</evidence>
<dbReference type="Gene3D" id="3.40.50.720">
    <property type="entry name" value="NAD(P)-binding Rossmann-like Domain"/>
    <property type="match status" value="1"/>
</dbReference>
<evidence type="ECO:0000313" key="5">
    <source>
        <dbReference type="EMBL" id="KAK3372242.1"/>
    </source>
</evidence>
<accession>A0AAE0K9Y7</accession>
<gene>
    <name evidence="5" type="ORF">B0H63DRAFT_290705</name>
</gene>